<gene>
    <name evidence="3" type="primary">spoIIP</name>
    <name evidence="3" type="ORF">GCM10011571_14910</name>
</gene>
<sequence>MGRSYRGFTTVNMSTPKVRQTFVLLILGTAVIFVVAGIFATLQAERSAHSSDLRKITSRLSTETLLYLMGGEIPYLMADEEIAAKQLSMSGVLFELATSVDPKDPRSFLGELPGFALFDTEIAVAGQGVDYTSVPIESAPPEDVARRLAEQNKKSPAKKKEPTEERKAPNGREQVYIYHTHYTESYLPSLNKSGNPNTAYDNQNNVTQVGKHLGKELDRLGIGNIVRTEGYDANWNRLYQASRAAAVQAMKQNRELRYLIDIHRDSQPREKTTKEIRGKSYARISFVIGTANPHWEENEQFARKLHKRLDELYPGLSKGVFRKSRATGNGEYNQSLSNRSILVEIGGVGNTFEEAFRTSEALARAFADLHFEAKPVDGKPGP</sequence>
<evidence type="ECO:0000256" key="1">
    <source>
        <dbReference type="SAM" id="MobiDB-lite"/>
    </source>
</evidence>
<name>A0A8J2Y943_9BACL</name>
<accession>A0A8J2Y943</accession>
<comment type="caution">
    <text evidence="3">The sequence shown here is derived from an EMBL/GenBank/DDBJ whole genome shotgun (WGS) entry which is preliminary data.</text>
</comment>
<keyword evidence="2" id="KW-1133">Transmembrane helix</keyword>
<dbReference type="EMBL" id="BMHQ01000004">
    <property type="protein sequence ID" value="GGE14458.1"/>
    <property type="molecule type" value="Genomic_DNA"/>
</dbReference>
<dbReference type="NCBIfam" id="TIGR02867">
    <property type="entry name" value="spore_II_P"/>
    <property type="match status" value="1"/>
</dbReference>
<reference evidence="3" key="2">
    <citation type="submission" date="2020-09" db="EMBL/GenBank/DDBJ databases">
        <authorList>
            <person name="Sun Q."/>
            <person name="Zhou Y."/>
        </authorList>
    </citation>
    <scope>NUCLEOTIDE SEQUENCE</scope>
    <source>
        <strain evidence="3">CGMCC 1.15179</strain>
    </source>
</reference>
<dbReference type="Pfam" id="PF07454">
    <property type="entry name" value="SpoIIP"/>
    <property type="match status" value="1"/>
</dbReference>
<feature type="transmembrane region" description="Helical" evidence="2">
    <location>
        <begin position="21"/>
        <end position="42"/>
    </location>
</feature>
<reference evidence="3" key="1">
    <citation type="journal article" date="2014" name="Int. J. Syst. Evol. Microbiol.">
        <title>Complete genome sequence of Corynebacterium casei LMG S-19264T (=DSM 44701T), isolated from a smear-ripened cheese.</title>
        <authorList>
            <consortium name="US DOE Joint Genome Institute (JGI-PGF)"/>
            <person name="Walter F."/>
            <person name="Albersmeier A."/>
            <person name="Kalinowski J."/>
            <person name="Ruckert C."/>
        </authorList>
    </citation>
    <scope>NUCLEOTIDE SEQUENCE</scope>
    <source>
        <strain evidence="3">CGMCC 1.15179</strain>
    </source>
</reference>
<protein>
    <submittedName>
        <fullName evidence="3">Stage II sporulation protein P</fullName>
    </submittedName>
</protein>
<feature type="compositionally biased region" description="Basic and acidic residues" evidence="1">
    <location>
        <begin position="148"/>
        <end position="170"/>
    </location>
</feature>
<keyword evidence="4" id="KW-1185">Reference proteome</keyword>
<dbReference type="Proteomes" id="UP000625210">
    <property type="component" value="Unassembled WGS sequence"/>
</dbReference>
<feature type="region of interest" description="Disordered" evidence="1">
    <location>
        <begin position="148"/>
        <end position="171"/>
    </location>
</feature>
<dbReference type="SUPFAM" id="SSF53187">
    <property type="entry name" value="Zn-dependent exopeptidases"/>
    <property type="match status" value="1"/>
</dbReference>
<organism evidence="3 4">
    <name type="scientific">Marinithermofilum abyssi</name>
    <dbReference type="NCBI Taxonomy" id="1571185"/>
    <lineage>
        <taxon>Bacteria</taxon>
        <taxon>Bacillati</taxon>
        <taxon>Bacillota</taxon>
        <taxon>Bacilli</taxon>
        <taxon>Bacillales</taxon>
        <taxon>Thermoactinomycetaceae</taxon>
        <taxon>Marinithermofilum</taxon>
    </lineage>
</organism>
<evidence type="ECO:0000313" key="3">
    <source>
        <dbReference type="EMBL" id="GGE14458.1"/>
    </source>
</evidence>
<evidence type="ECO:0000313" key="4">
    <source>
        <dbReference type="Proteomes" id="UP000625210"/>
    </source>
</evidence>
<keyword evidence="2" id="KW-0472">Membrane</keyword>
<dbReference type="InterPro" id="IPR010897">
    <property type="entry name" value="Spore_II_P"/>
</dbReference>
<keyword evidence="2" id="KW-0812">Transmembrane</keyword>
<evidence type="ECO:0000256" key="2">
    <source>
        <dbReference type="SAM" id="Phobius"/>
    </source>
</evidence>
<dbReference type="RefSeq" id="WP_188647255.1">
    <property type="nucleotide sequence ID" value="NZ_BMHQ01000004.1"/>
</dbReference>
<proteinExistence type="predicted"/>
<dbReference type="AlphaFoldDB" id="A0A8J2Y943"/>